<evidence type="ECO:0000259" key="5">
    <source>
        <dbReference type="PROSITE" id="PS50887"/>
    </source>
</evidence>
<evidence type="ECO:0000256" key="4">
    <source>
        <dbReference type="SAM" id="Phobius"/>
    </source>
</evidence>
<gene>
    <name evidence="6" type="ORF">AMR76_05915</name>
</gene>
<dbReference type="PROSITE" id="PS50887">
    <property type="entry name" value="GGDEF"/>
    <property type="match status" value="1"/>
</dbReference>
<evidence type="ECO:0000256" key="3">
    <source>
        <dbReference type="ARBA" id="ARBA00034247"/>
    </source>
</evidence>
<dbReference type="InterPro" id="IPR029787">
    <property type="entry name" value="Nucleotide_cyclase"/>
</dbReference>
<proteinExistence type="predicted"/>
<comment type="cofactor">
    <cofactor evidence="1">
        <name>Mg(2+)</name>
        <dbReference type="ChEBI" id="CHEBI:18420"/>
    </cofactor>
</comment>
<protein>
    <recommendedName>
        <fullName evidence="2">diguanylate cyclase</fullName>
        <ecNumber evidence="2">2.7.7.65</ecNumber>
    </recommendedName>
</protein>
<dbReference type="FunFam" id="3.30.70.270:FF:000001">
    <property type="entry name" value="Diguanylate cyclase domain protein"/>
    <property type="match status" value="1"/>
</dbReference>
<dbReference type="InterPro" id="IPR050469">
    <property type="entry name" value="Diguanylate_Cyclase"/>
</dbReference>
<feature type="transmembrane region" description="Helical" evidence="4">
    <location>
        <begin position="21"/>
        <end position="41"/>
    </location>
</feature>
<keyword evidence="7" id="KW-1185">Reference proteome</keyword>
<dbReference type="Gene3D" id="3.30.70.270">
    <property type="match status" value="1"/>
</dbReference>
<dbReference type="EMBL" id="LKHS01000004">
    <property type="protein sequence ID" value="KQH87251.1"/>
    <property type="molecule type" value="Genomic_DNA"/>
</dbReference>
<reference evidence="6 7" key="1">
    <citation type="submission" date="2015-08" db="EMBL/GenBank/DDBJ databases">
        <title>Antibacterial properties of a collection of Vibrionaceae strains.</title>
        <authorList>
            <person name="Giubergia S."/>
        </authorList>
    </citation>
    <scope>NUCLEOTIDE SEQUENCE [LARGE SCALE GENOMIC DNA]</scope>
    <source>
        <strain evidence="6 7">S0821</strain>
    </source>
</reference>
<dbReference type="PANTHER" id="PTHR45138:SF9">
    <property type="entry name" value="DIGUANYLATE CYCLASE DGCM-RELATED"/>
    <property type="match status" value="1"/>
</dbReference>
<name>A0A0Q2SHS4_VIBFU</name>
<evidence type="ECO:0000313" key="6">
    <source>
        <dbReference type="EMBL" id="KQH87251.1"/>
    </source>
</evidence>
<dbReference type="Pfam" id="PF00990">
    <property type="entry name" value="GGDEF"/>
    <property type="match status" value="1"/>
</dbReference>
<sequence>MIARLINQNLQLTHDDEQYRRIYLNCASALLLAANNVFFLFYNTVIDFYPPLIYAHLVTFAVVCLSQYLLFVKRKTRTSALLLTCVIALLTHFYMFDEGNREYALIFGLITPVVAIALLPRKISLPFIAIQFAVFNGLILSNMQTWQPVEDNVASYINLVVVWITLALIIWYFDASRLHAYRKMNEANLKLEKLAMTDSLTGVFNRHYIERRIAHSTRPFHVAMIDVDNFKLVNDQFGHVAGDGVLKGIADVLKQSFANIGIVGRWGGEEFIVLLTEGSDEDIYRLTEQARAKVATTPFGIQAPVSISIGLAHHDLGDYEATLRKVDKALYSAKSEGKNRIVSMLQYEDIQHQDIQHKSIPREGMEHNGVPHQG</sequence>
<dbReference type="SUPFAM" id="SSF55073">
    <property type="entry name" value="Nucleotide cyclase"/>
    <property type="match status" value="1"/>
</dbReference>
<dbReference type="SMART" id="SM00267">
    <property type="entry name" value="GGDEF"/>
    <property type="match status" value="1"/>
</dbReference>
<feature type="transmembrane region" description="Helical" evidence="4">
    <location>
        <begin position="127"/>
        <end position="147"/>
    </location>
</feature>
<dbReference type="GO" id="GO:0005886">
    <property type="term" value="C:plasma membrane"/>
    <property type="evidence" value="ECO:0007669"/>
    <property type="project" value="TreeGrafter"/>
</dbReference>
<dbReference type="Proteomes" id="UP000051221">
    <property type="component" value="Unassembled WGS sequence"/>
</dbReference>
<dbReference type="InterPro" id="IPR043128">
    <property type="entry name" value="Rev_trsase/Diguanyl_cyclase"/>
</dbReference>
<dbReference type="EC" id="2.7.7.65" evidence="2"/>
<dbReference type="InParanoid" id="A0A0Q2SHS4"/>
<feature type="transmembrane region" description="Helical" evidence="4">
    <location>
        <begin position="53"/>
        <end position="72"/>
    </location>
</feature>
<evidence type="ECO:0000256" key="2">
    <source>
        <dbReference type="ARBA" id="ARBA00012528"/>
    </source>
</evidence>
<feature type="transmembrane region" description="Helical" evidence="4">
    <location>
        <begin position="79"/>
        <end position="96"/>
    </location>
</feature>
<comment type="catalytic activity">
    <reaction evidence="3">
        <text>2 GTP = 3',3'-c-di-GMP + 2 diphosphate</text>
        <dbReference type="Rhea" id="RHEA:24898"/>
        <dbReference type="ChEBI" id="CHEBI:33019"/>
        <dbReference type="ChEBI" id="CHEBI:37565"/>
        <dbReference type="ChEBI" id="CHEBI:58805"/>
        <dbReference type="EC" id="2.7.7.65"/>
    </reaction>
</comment>
<dbReference type="CDD" id="cd01949">
    <property type="entry name" value="GGDEF"/>
    <property type="match status" value="1"/>
</dbReference>
<dbReference type="RefSeq" id="WP_055465580.1">
    <property type="nucleotide sequence ID" value="NZ_LKHS01000004.1"/>
</dbReference>
<keyword evidence="4" id="KW-0472">Membrane</keyword>
<dbReference type="PANTHER" id="PTHR45138">
    <property type="entry name" value="REGULATORY COMPONENTS OF SENSORY TRANSDUCTION SYSTEM"/>
    <property type="match status" value="1"/>
</dbReference>
<dbReference type="GO" id="GO:0043709">
    <property type="term" value="P:cell adhesion involved in single-species biofilm formation"/>
    <property type="evidence" value="ECO:0007669"/>
    <property type="project" value="TreeGrafter"/>
</dbReference>
<accession>A0A0Q2SHS4</accession>
<dbReference type="AlphaFoldDB" id="A0A0Q2SHS4"/>
<dbReference type="InterPro" id="IPR000160">
    <property type="entry name" value="GGDEF_dom"/>
</dbReference>
<evidence type="ECO:0000256" key="1">
    <source>
        <dbReference type="ARBA" id="ARBA00001946"/>
    </source>
</evidence>
<dbReference type="FunCoup" id="A0A0Q2SHS4">
    <property type="interactions" value="84"/>
</dbReference>
<dbReference type="NCBIfam" id="TIGR00254">
    <property type="entry name" value="GGDEF"/>
    <property type="match status" value="1"/>
</dbReference>
<keyword evidence="4" id="KW-1133">Transmembrane helix</keyword>
<comment type="caution">
    <text evidence="6">The sequence shown here is derived from an EMBL/GenBank/DDBJ whole genome shotgun (WGS) entry which is preliminary data.</text>
</comment>
<feature type="domain" description="GGDEF" evidence="5">
    <location>
        <begin position="218"/>
        <end position="346"/>
    </location>
</feature>
<feature type="transmembrane region" description="Helical" evidence="4">
    <location>
        <begin position="153"/>
        <end position="173"/>
    </location>
</feature>
<evidence type="ECO:0000313" key="7">
    <source>
        <dbReference type="Proteomes" id="UP000051221"/>
    </source>
</evidence>
<dbReference type="GO" id="GO:0052621">
    <property type="term" value="F:diguanylate cyclase activity"/>
    <property type="evidence" value="ECO:0007669"/>
    <property type="project" value="UniProtKB-EC"/>
</dbReference>
<keyword evidence="4" id="KW-0812">Transmembrane</keyword>
<dbReference type="GO" id="GO:1902201">
    <property type="term" value="P:negative regulation of bacterial-type flagellum-dependent cell motility"/>
    <property type="evidence" value="ECO:0007669"/>
    <property type="project" value="TreeGrafter"/>
</dbReference>
<organism evidence="6 7">
    <name type="scientific">Vibrio furnissii</name>
    <dbReference type="NCBI Taxonomy" id="29494"/>
    <lineage>
        <taxon>Bacteria</taxon>
        <taxon>Pseudomonadati</taxon>
        <taxon>Pseudomonadota</taxon>
        <taxon>Gammaproteobacteria</taxon>
        <taxon>Vibrionales</taxon>
        <taxon>Vibrionaceae</taxon>
        <taxon>Vibrio</taxon>
    </lineage>
</organism>